<gene>
    <name evidence="1" type="ORF">CVT25_009727</name>
</gene>
<keyword evidence="2" id="KW-1185">Reference proteome</keyword>
<dbReference type="STRING" id="93625.A0A409XGP3"/>
<name>A0A409XGP3_PSICY</name>
<dbReference type="InParanoid" id="A0A409XGP3"/>
<dbReference type="OrthoDB" id="3262196at2759"/>
<reference evidence="1 2" key="1">
    <citation type="journal article" date="2018" name="Evol. Lett.">
        <title>Horizontal gene cluster transfer increased hallucinogenic mushroom diversity.</title>
        <authorList>
            <person name="Reynolds H.T."/>
            <person name="Vijayakumar V."/>
            <person name="Gluck-Thaler E."/>
            <person name="Korotkin H.B."/>
            <person name="Matheny P.B."/>
            <person name="Slot J.C."/>
        </authorList>
    </citation>
    <scope>NUCLEOTIDE SEQUENCE [LARGE SCALE GENOMIC DNA]</scope>
    <source>
        <strain evidence="1 2">2631</strain>
    </source>
</reference>
<proteinExistence type="predicted"/>
<comment type="caution">
    <text evidence="1">The sequence shown here is derived from an EMBL/GenBank/DDBJ whole genome shotgun (WGS) entry which is preliminary data.</text>
</comment>
<organism evidence="1 2">
    <name type="scientific">Psilocybe cyanescens</name>
    <dbReference type="NCBI Taxonomy" id="93625"/>
    <lineage>
        <taxon>Eukaryota</taxon>
        <taxon>Fungi</taxon>
        <taxon>Dikarya</taxon>
        <taxon>Basidiomycota</taxon>
        <taxon>Agaricomycotina</taxon>
        <taxon>Agaricomycetes</taxon>
        <taxon>Agaricomycetidae</taxon>
        <taxon>Agaricales</taxon>
        <taxon>Agaricineae</taxon>
        <taxon>Strophariaceae</taxon>
        <taxon>Psilocybe</taxon>
    </lineage>
</organism>
<sequence length="328" mass="37304">MNVQVPPHRRTSFLSYPTIYTIITYHFDSLLPVVPNIGSGMHLNSTTQKNILSLISYYIHHHNLPLRFLIASRPEYWIRDAFEVEAIHGLTLPISLNEVGDADGDIERYLVAEFAEIFKKYSRVMSSVVQPWPPTRIVKRFVEESSGQFIYAFTIVRFIGYSSDFCDPREQLRILTSAGSHRATAFSTLDALYAAILSRIPDTHRATLNLVLGGIILDLTIQAIEIFLGVDAGVISIILDALNSLIEVEHVKFEAKEVLKVLYGPRGCPDEIRIKFCHLSFREFLKNQPRSGQYFVDVAHISVQFWFTIINLVGDALEQKPEVKQHKT</sequence>
<protein>
    <submittedName>
        <fullName evidence="1">Uncharacterized protein</fullName>
    </submittedName>
</protein>
<dbReference type="AlphaFoldDB" id="A0A409XGP3"/>
<evidence type="ECO:0000313" key="2">
    <source>
        <dbReference type="Proteomes" id="UP000283269"/>
    </source>
</evidence>
<accession>A0A409XGP3</accession>
<evidence type="ECO:0000313" key="1">
    <source>
        <dbReference type="EMBL" id="PPQ89926.1"/>
    </source>
</evidence>
<dbReference type="Proteomes" id="UP000283269">
    <property type="component" value="Unassembled WGS sequence"/>
</dbReference>
<dbReference type="EMBL" id="NHYD01001773">
    <property type="protein sequence ID" value="PPQ89926.1"/>
    <property type="molecule type" value="Genomic_DNA"/>
</dbReference>